<keyword evidence="3" id="KW-1185">Reference proteome</keyword>
<sequence length="416" mass="42547">MHDLDLPSERPLPDDVRGAARLKLHEGMRRRRSPRAPAAVAAAVAVAGIAAVAAFPPAGTAVDPAERRAAVPELPMPDQGSWYRVREGEAPGGAASRCGGAEGWVPIATASKDRVDLVAFTTPAGVVFCELTPRAVTASAPVADPGALAVSFATATGSLAGFTGPDPRKFALGPDAESPRAYTARFGAVWLAPNSYRPAIDRATTDRLTAVREVGDSSELQEHTALVAPAPPATVVDRDGPGGDRTSPEGARLGRCLAAHQPPVADPDAWRPGMDTAAALGESIQLGFYDGLLVTCHADGRSAVQDLTREVEAPSHVGVVGRTVRGTTAYHGFTPETDPESGVEYTASDSLALLAEVLDDRVATVVLSVTGRDEVTAEPVAGSVALPVPGGAAAGVSGTVTTRDAAGAVLETIAFG</sequence>
<reference evidence="2 3" key="1">
    <citation type="submission" date="2017-06" db="EMBL/GenBank/DDBJ databases">
        <title>Cultured bacterium strain Saccharothrix yanglingensis Hhs.015.</title>
        <authorList>
            <person name="Xia Y."/>
        </authorList>
    </citation>
    <scope>NUCLEOTIDE SEQUENCE [LARGE SCALE GENOMIC DNA]</scope>
    <source>
        <strain evidence="2 3">Hhs.015</strain>
    </source>
</reference>
<gene>
    <name evidence="2" type="ORF">CKY47_30215</name>
</gene>
<name>A0ABU0X7R5_9PSEU</name>
<accession>A0ABU0X7R5</accession>
<organism evidence="2 3">
    <name type="scientific">Saccharothrix yanglingensis</name>
    <dbReference type="NCBI Taxonomy" id="659496"/>
    <lineage>
        <taxon>Bacteria</taxon>
        <taxon>Bacillati</taxon>
        <taxon>Actinomycetota</taxon>
        <taxon>Actinomycetes</taxon>
        <taxon>Pseudonocardiales</taxon>
        <taxon>Pseudonocardiaceae</taxon>
        <taxon>Saccharothrix</taxon>
    </lineage>
</organism>
<feature type="transmembrane region" description="Helical" evidence="1">
    <location>
        <begin position="38"/>
        <end position="58"/>
    </location>
</feature>
<protein>
    <submittedName>
        <fullName evidence="2">Uncharacterized protein</fullName>
    </submittedName>
</protein>
<keyword evidence="1" id="KW-1133">Transmembrane helix</keyword>
<evidence type="ECO:0000313" key="3">
    <source>
        <dbReference type="Proteomes" id="UP001225605"/>
    </source>
</evidence>
<keyword evidence="1" id="KW-0472">Membrane</keyword>
<comment type="caution">
    <text evidence="2">The sequence shown here is derived from an EMBL/GenBank/DDBJ whole genome shotgun (WGS) entry which is preliminary data.</text>
</comment>
<dbReference type="EMBL" id="NSDM01000016">
    <property type="protein sequence ID" value="MDQ2588166.1"/>
    <property type="molecule type" value="Genomic_DNA"/>
</dbReference>
<evidence type="ECO:0000313" key="2">
    <source>
        <dbReference type="EMBL" id="MDQ2588166.1"/>
    </source>
</evidence>
<dbReference type="Proteomes" id="UP001225605">
    <property type="component" value="Unassembled WGS sequence"/>
</dbReference>
<keyword evidence="1" id="KW-0812">Transmembrane</keyword>
<dbReference type="RefSeq" id="WP_306749804.1">
    <property type="nucleotide sequence ID" value="NZ_NSDM01000016.1"/>
</dbReference>
<proteinExistence type="predicted"/>
<evidence type="ECO:0000256" key="1">
    <source>
        <dbReference type="SAM" id="Phobius"/>
    </source>
</evidence>